<dbReference type="InterPro" id="IPR011335">
    <property type="entry name" value="Restrct_endonuc-II-like"/>
</dbReference>
<dbReference type="InterPro" id="IPR014833">
    <property type="entry name" value="TnsA_N"/>
</dbReference>
<dbReference type="SUPFAM" id="SSF52980">
    <property type="entry name" value="Restriction endonuclease-like"/>
    <property type="match status" value="1"/>
</dbReference>
<dbReference type="Pfam" id="PF08722">
    <property type="entry name" value="Tn7_TnsA-like_N"/>
    <property type="match status" value="1"/>
</dbReference>
<dbReference type="Gene3D" id="3.40.1350.10">
    <property type="match status" value="1"/>
</dbReference>
<dbReference type="eggNOG" id="ENOG5032VKG">
    <property type="taxonomic scope" value="Bacteria"/>
</dbReference>
<dbReference type="InterPro" id="IPR011856">
    <property type="entry name" value="tRNA_endonuc-like_dom_sf"/>
</dbReference>
<reference evidence="2 3" key="1">
    <citation type="journal article" date="2017" name="Antonie Van Leeuwenhoek">
        <title>Rhizobium rhizosphaerae sp. nov., a novel species isolated from rice rhizosphere.</title>
        <authorList>
            <person name="Zhao J.J."/>
            <person name="Zhang J."/>
            <person name="Zhang R.J."/>
            <person name="Zhang C.W."/>
            <person name="Yin H.Q."/>
            <person name="Zhang X.X."/>
        </authorList>
    </citation>
    <scope>NUCLEOTIDE SEQUENCE [LARGE SCALE GENOMIC DNA]</scope>
    <source>
        <strain evidence="2 3">BSs20135</strain>
    </source>
</reference>
<dbReference type="RefSeq" id="WP_007622073.1">
    <property type="nucleotide sequence ID" value="NZ_BAEO01000051.1"/>
</dbReference>
<name>K6YUD3_9ALTE</name>
<sequence>MQENHENLGFVRIGNQPPVTPLTLNRIAKWEAQAVKTKQYTPYLKLKRTATVGKGSKVFNPESDDSHETLSIMETRLLRYLDFLPNVISIKMQYPLLPINTTLEIADAMGVKHPSYTPKGKHIRRVLKVNQAVAMTTDYLIDYSDEDGVIKQCAIALKGLNEDGLFSEKQKRDVNIRNKLNIEAEFCRMDGLGWRLMTSAMQCFEEDFARNLLEAEVRSELEIDEELLVRGEEAFKRWFRDMPKACFATLLSEIALQLNVSTGKIRGSFWKLIWQQRLPVDISKEIIFNRPLPIGEKLWNWQ</sequence>
<gene>
    <name evidence="2" type="ORF">GARC_3335</name>
</gene>
<feature type="domain" description="TnsA endonuclease N-terminal" evidence="1">
    <location>
        <begin position="85"/>
        <end position="198"/>
    </location>
</feature>
<comment type="caution">
    <text evidence="2">The sequence shown here is derived from an EMBL/GenBank/DDBJ whole genome shotgun (WGS) entry which is preliminary data.</text>
</comment>
<protein>
    <recommendedName>
        <fullName evidence="1">TnsA endonuclease N-terminal domain-containing protein</fullName>
    </recommendedName>
</protein>
<dbReference type="Proteomes" id="UP000006327">
    <property type="component" value="Unassembled WGS sequence"/>
</dbReference>
<dbReference type="AlphaFoldDB" id="K6YUD3"/>
<organism evidence="2 3">
    <name type="scientific">Paraglaciecola arctica BSs20135</name>
    <dbReference type="NCBI Taxonomy" id="493475"/>
    <lineage>
        <taxon>Bacteria</taxon>
        <taxon>Pseudomonadati</taxon>
        <taxon>Pseudomonadota</taxon>
        <taxon>Gammaproteobacteria</taxon>
        <taxon>Alteromonadales</taxon>
        <taxon>Alteromonadaceae</taxon>
        <taxon>Paraglaciecola</taxon>
    </lineage>
</organism>
<keyword evidence="3" id="KW-1185">Reference proteome</keyword>
<evidence type="ECO:0000259" key="1">
    <source>
        <dbReference type="Pfam" id="PF08722"/>
    </source>
</evidence>
<accession>K6YUD3</accession>
<evidence type="ECO:0000313" key="3">
    <source>
        <dbReference type="Proteomes" id="UP000006327"/>
    </source>
</evidence>
<dbReference type="STRING" id="493475.GARC_3335"/>
<dbReference type="EMBL" id="BAEO01000051">
    <property type="protein sequence ID" value="GAC20293.1"/>
    <property type="molecule type" value="Genomic_DNA"/>
</dbReference>
<proteinExistence type="predicted"/>
<dbReference type="CDD" id="cd22362">
    <property type="entry name" value="TnsA_endonuclease-like"/>
    <property type="match status" value="1"/>
</dbReference>
<evidence type="ECO:0000313" key="2">
    <source>
        <dbReference type="EMBL" id="GAC20293.1"/>
    </source>
</evidence>
<dbReference type="OrthoDB" id="5291587at2"/>
<dbReference type="GO" id="GO:0003676">
    <property type="term" value="F:nucleic acid binding"/>
    <property type="evidence" value="ECO:0007669"/>
    <property type="project" value="InterPro"/>
</dbReference>